<dbReference type="EMBL" id="CP011509">
    <property type="protein sequence ID" value="AKJ06538.1"/>
    <property type="molecule type" value="Genomic_DNA"/>
</dbReference>
<reference evidence="4 6" key="2">
    <citation type="submission" date="2018-08" db="EMBL/GenBank/DDBJ databases">
        <title>Genomic Encyclopedia of Archaeal and Bacterial Type Strains, Phase II (KMG-II): from individual species to whole genera.</title>
        <authorList>
            <person name="Goeker M."/>
        </authorList>
    </citation>
    <scope>NUCLEOTIDE SEQUENCE [LARGE SCALE GENOMIC DNA]</scope>
    <source>
        <strain evidence="4 6">DSM 2261</strain>
    </source>
</reference>
<dbReference type="Proteomes" id="UP000256345">
    <property type="component" value="Unassembled WGS sequence"/>
</dbReference>
<gene>
    <name evidence="3" type="ORF">AA314_08164</name>
    <name evidence="4" type="ORF">ATI61_105476</name>
</gene>
<dbReference type="AlphaFoldDB" id="A0AAC8THW3"/>
<name>A0AAC8THW3_9BACT</name>
<feature type="chain" id="PRO_5042277708" evidence="2">
    <location>
        <begin position="23"/>
        <end position="356"/>
    </location>
</feature>
<keyword evidence="6" id="KW-1185">Reference proteome</keyword>
<keyword evidence="2" id="KW-0732">Signal</keyword>
<evidence type="ECO:0000256" key="2">
    <source>
        <dbReference type="SAM" id="SignalP"/>
    </source>
</evidence>
<dbReference type="RefSeq" id="WP_047859809.1">
    <property type="nucleotide sequence ID" value="NZ_CP011509.1"/>
</dbReference>
<evidence type="ECO:0000256" key="1">
    <source>
        <dbReference type="SAM" id="MobiDB-lite"/>
    </source>
</evidence>
<evidence type="ECO:0000313" key="5">
    <source>
        <dbReference type="Proteomes" id="UP000035579"/>
    </source>
</evidence>
<proteinExistence type="predicted"/>
<dbReference type="KEGG" id="age:AA314_08164"/>
<reference evidence="3 5" key="1">
    <citation type="submission" date="2015-05" db="EMBL/GenBank/DDBJ databases">
        <title>Genome assembly of Archangium gephyra DSM 2261.</title>
        <authorList>
            <person name="Sharma G."/>
            <person name="Subramanian S."/>
        </authorList>
    </citation>
    <scope>NUCLEOTIDE SEQUENCE [LARGE SCALE GENOMIC DNA]</scope>
    <source>
        <strain evidence="3 5">DSM 2261</strain>
    </source>
</reference>
<sequence>MKPRLRLLAAAAALCLGPVAWAGAPSNTDPCAGRSQASCNALGVVEKPSLQPARGGLGAAERQQLTGRATKMLEVVLQAPQFHPPKGMSLHPTITVEGPPAHAAKHHPAMVRTTLLAKLIDVENKRAAQDKKTGAWKGTGEGPILRLHVNDLGVFLSNDTLDLSKPAQFFSAPKKTGEVQGFPVYDVGGKEVLLLSKGDALPWKAFSVESYIQMLLSQEQETQALIRDQLASATGAEKKQLEKTNAEQQATLDALKQQLAQLSPAQRQAGACQSSSNTRDNPSGLDFTCGASSNPLMVANQDIFPRTAAKGSQRFLTLTTTWGVLPKDDRMPNALGRVMRASLQDMDLKALQAMLD</sequence>
<organism evidence="3 5">
    <name type="scientific">Archangium gephyra</name>
    <dbReference type="NCBI Taxonomy" id="48"/>
    <lineage>
        <taxon>Bacteria</taxon>
        <taxon>Pseudomonadati</taxon>
        <taxon>Myxococcota</taxon>
        <taxon>Myxococcia</taxon>
        <taxon>Myxococcales</taxon>
        <taxon>Cystobacterineae</taxon>
        <taxon>Archangiaceae</taxon>
        <taxon>Archangium</taxon>
    </lineage>
</organism>
<feature type="signal peptide" evidence="2">
    <location>
        <begin position="1"/>
        <end position="22"/>
    </location>
</feature>
<evidence type="ECO:0000313" key="6">
    <source>
        <dbReference type="Proteomes" id="UP000256345"/>
    </source>
</evidence>
<evidence type="ECO:0000313" key="4">
    <source>
        <dbReference type="EMBL" id="REG32148.1"/>
    </source>
</evidence>
<evidence type="ECO:0000313" key="3">
    <source>
        <dbReference type="EMBL" id="AKJ06538.1"/>
    </source>
</evidence>
<feature type="compositionally biased region" description="Polar residues" evidence="1">
    <location>
        <begin position="266"/>
        <end position="281"/>
    </location>
</feature>
<protein>
    <submittedName>
        <fullName evidence="3">Uncharacterized protein</fullName>
    </submittedName>
</protein>
<dbReference type="Proteomes" id="UP000035579">
    <property type="component" value="Chromosome"/>
</dbReference>
<accession>A0AAC8THW3</accession>
<dbReference type="EMBL" id="QUMU01000005">
    <property type="protein sequence ID" value="REG32148.1"/>
    <property type="molecule type" value="Genomic_DNA"/>
</dbReference>
<feature type="region of interest" description="Disordered" evidence="1">
    <location>
        <begin position="266"/>
        <end position="285"/>
    </location>
</feature>